<dbReference type="PANTHER" id="PTHR30543">
    <property type="entry name" value="CHROMATE REDUCTASE"/>
    <property type="match status" value="1"/>
</dbReference>
<dbReference type="PANTHER" id="PTHR30543:SF21">
    <property type="entry name" value="NAD(P)H-DEPENDENT FMN REDUCTASE LOT6"/>
    <property type="match status" value="1"/>
</dbReference>
<keyword evidence="3" id="KW-1185">Reference proteome</keyword>
<organism evidence="2 3">
    <name type="scientific">Thermomonospora cellulosilytica</name>
    <dbReference type="NCBI Taxonomy" id="1411118"/>
    <lineage>
        <taxon>Bacteria</taxon>
        <taxon>Bacillati</taxon>
        <taxon>Actinomycetota</taxon>
        <taxon>Actinomycetes</taxon>
        <taxon>Streptosporangiales</taxon>
        <taxon>Thermomonosporaceae</taxon>
        <taxon>Thermomonospora</taxon>
    </lineage>
</organism>
<reference evidence="2 3" key="1">
    <citation type="submission" date="2020-08" db="EMBL/GenBank/DDBJ databases">
        <title>Sequencing the genomes of 1000 actinobacteria strains.</title>
        <authorList>
            <person name="Klenk H.-P."/>
        </authorList>
    </citation>
    <scope>NUCLEOTIDE SEQUENCE [LARGE SCALE GENOMIC DNA]</scope>
    <source>
        <strain evidence="2 3">DSM 45823</strain>
    </source>
</reference>
<dbReference type="Proteomes" id="UP000539313">
    <property type="component" value="Unassembled WGS sequence"/>
</dbReference>
<evidence type="ECO:0000259" key="1">
    <source>
        <dbReference type="Pfam" id="PF03358"/>
    </source>
</evidence>
<comment type="caution">
    <text evidence="2">The sequence shown here is derived from an EMBL/GenBank/DDBJ whole genome shotgun (WGS) entry which is preliminary data.</text>
</comment>
<dbReference type="GO" id="GO:0010181">
    <property type="term" value="F:FMN binding"/>
    <property type="evidence" value="ECO:0007669"/>
    <property type="project" value="TreeGrafter"/>
</dbReference>
<dbReference type="InterPro" id="IPR029039">
    <property type="entry name" value="Flavoprotein-like_sf"/>
</dbReference>
<dbReference type="EMBL" id="JACJII010000001">
    <property type="protein sequence ID" value="MBA9001927.1"/>
    <property type="molecule type" value="Genomic_DNA"/>
</dbReference>
<dbReference type="RefSeq" id="WP_182704101.1">
    <property type="nucleotide sequence ID" value="NZ_JACJII010000001.1"/>
</dbReference>
<sequence length="186" mass="20236">MSAQPLNVAIITGSALQGRFSPVVTDWFAARARDRQDMAIDVVDLADTPIAQGFAAAPDPGLADRLAAADAFVVITPEYNHSFPAPLKHAIDQHVTEWQAKPVAFISYGGISGGLRAIEQLRLVFAELHAVTIRDTVSFHRIWECFDGTGSPKDPEADTAADLLLDRLAWWGRALRRARAETPYGS</sequence>
<dbReference type="SUPFAM" id="SSF52218">
    <property type="entry name" value="Flavoproteins"/>
    <property type="match status" value="1"/>
</dbReference>
<proteinExistence type="predicted"/>
<dbReference type="InterPro" id="IPR005025">
    <property type="entry name" value="FMN_Rdtase-like_dom"/>
</dbReference>
<protein>
    <submittedName>
        <fullName evidence="2">NAD(P)H-dependent FMN reductase</fullName>
    </submittedName>
</protein>
<dbReference type="Pfam" id="PF03358">
    <property type="entry name" value="FMN_red"/>
    <property type="match status" value="1"/>
</dbReference>
<evidence type="ECO:0000313" key="3">
    <source>
        <dbReference type="Proteomes" id="UP000539313"/>
    </source>
</evidence>
<dbReference type="Gene3D" id="3.40.50.360">
    <property type="match status" value="1"/>
</dbReference>
<feature type="domain" description="NADPH-dependent FMN reductase-like" evidence="1">
    <location>
        <begin position="7"/>
        <end position="143"/>
    </location>
</feature>
<evidence type="ECO:0000313" key="2">
    <source>
        <dbReference type="EMBL" id="MBA9001927.1"/>
    </source>
</evidence>
<gene>
    <name evidence="2" type="ORF">HNR21_000809</name>
</gene>
<dbReference type="GO" id="GO:0016491">
    <property type="term" value="F:oxidoreductase activity"/>
    <property type="evidence" value="ECO:0007669"/>
    <property type="project" value="InterPro"/>
</dbReference>
<accession>A0A7W3MU85</accession>
<name>A0A7W3MU85_9ACTN</name>
<dbReference type="GO" id="GO:0005829">
    <property type="term" value="C:cytosol"/>
    <property type="evidence" value="ECO:0007669"/>
    <property type="project" value="TreeGrafter"/>
</dbReference>
<dbReference type="AlphaFoldDB" id="A0A7W3MU85"/>
<dbReference type="InterPro" id="IPR050712">
    <property type="entry name" value="NAD(P)H-dep_reductase"/>
</dbReference>